<dbReference type="KEGG" id="npi:G7071_03630"/>
<feature type="region of interest" description="Disordered" evidence="1">
    <location>
        <begin position="296"/>
        <end position="403"/>
    </location>
</feature>
<evidence type="ECO:0008006" key="5">
    <source>
        <dbReference type="Google" id="ProtNLM"/>
    </source>
</evidence>
<reference evidence="3 4" key="1">
    <citation type="submission" date="2020-03" db="EMBL/GenBank/DDBJ databases">
        <title>Nocardioides sp. nov., isolated from fish.</title>
        <authorList>
            <person name="Hyun D.-W."/>
            <person name="Bae J.-W."/>
        </authorList>
    </citation>
    <scope>NUCLEOTIDE SEQUENCE [LARGE SCALE GENOMIC DNA]</scope>
    <source>
        <strain evidence="3 4">HDW12A</strain>
    </source>
</reference>
<protein>
    <recommendedName>
        <fullName evidence="5">WD40 repeat domain-containing protein</fullName>
    </recommendedName>
</protein>
<accession>A0A6G7YCM2</accession>
<keyword evidence="2" id="KW-0812">Transmembrane</keyword>
<feature type="compositionally biased region" description="Low complexity" evidence="1">
    <location>
        <begin position="354"/>
        <end position="378"/>
    </location>
</feature>
<organism evidence="3 4">
    <name type="scientific">Nocardioides piscis</name>
    <dbReference type="NCBI Taxonomy" id="2714938"/>
    <lineage>
        <taxon>Bacteria</taxon>
        <taxon>Bacillati</taxon>
        <taxon>Actinomycetota</taxon>
        <taxon>Actinomycetes</taxon>
        <taxon>Propionibacteriales</taxon>
        <taxon>Nocardioidaceae</taxon>
        <taxon>Nocardioides</taxon>
    </lineage>
</organism>
<dbReference type="EMBL" id="CP049866">
    <property type="protein sequence ID" value="QIK74654.1"/>
    <property type="molecule type" value="Genomic_DNA"/>
</dbReference>
<name>A0A6G7YCM2_9ACTN</name>
<evidence type="ECO:0000256" key="2">
    <source>
        <dbReference type="SAM" id="Phobius"/>
    </source>
</evidence>
<dbReference type="Gene3D" id="2.130.10.10">
    <property type="entry name" value="YVTN repeat-like/Quinoprotein amine dehydrogenase"/>
    <property type="match status" value="1"/>
</dbReference>
<dbReference type="AlphaFoldDB" id="A0A6G7YCM2"/>
<feature type="compositionally biased region" description="Low complexity" evidence="1">
    <location>
        <begin position="334"/>
        <end position="346"/>
    </location>
</feature>
<keyword evidence="4" id="KW-1185">Reference proteome</keyword>
<evidence type="ECO:0000313" key="4">
    <source>
        <dbReference type="Proteomes" id="UP000502035"/>
    </source>
</evidence>
<sequence>MSLHDELQRIADDAPRPDIDHSLWDRGRSLRRRDRLMTSAVVLVMVLTIGGLVALVTGPQPSVGPADDTVPGGAIPSRIEDFPARFVSGPEAEHGTVSWSADVVERNLAVGRVAAAFSTGEIGSLPVAITADDGAYHPLSLPGWMGAGTINDSSGPSGLAVSPDGGHLAYAWWDPAAPLDEPMPSGIRVVDLATGAVQTIALTGGNGVRVRTITWSPDSRWLAWSGDQLASWTPHSSGGGITVAGRVEPWGNTQENVPVSSSRRSVGTVAVANDGSLALGLQSGALLLGAETRAPRRLPRADGTPGAFSPTARCSRSRPGSLARSRRRCRSTRSSRCVISSRTTRSGQPPSDPWAGSTTGCSCSSSRSPSTTTQSSSSPRPPRPRPAPGAAASAQWLPAPPSR</sequence>
<dbReference type="Proteomes" id="UP000502035">
    <property type="component" value="Chromosome"/>
</dbReference>
<feature type="compositionally biased region" description="Low complexity" evidence="1">
    <location>
        <begin position="388"/>
        <end position="397"/>
    </location>
</feature>
<feature type="compositionally biased region" description="Basic residues" evidence="1">
    <location>
        <begin position="324"/>
        <end position="333"/>
    </location>
</feature>
<proteinExistence type="predicted"/>
<keyword evidence="2" id="KW-1133">Transmembrane helix</keyword>
<keyword evidence="2" id="KW-0472">Membrane</keyword>
<gene>
    <name evidence="3" type="ORF">G7071_03630</name>
</gene>
<dbReference type="SUPFAM" id="SSF82171">
    <property type="entry name" value="DPP6 N-terminal domain-like"/>
    <property type="match status" value="1"/>
</dbReference>
<evidence type="ECO:0000313" key="3">
    <source>
        <dbReference type="EMBL" id="QIK74654.1"/>
    </source>
</evidence>
<feature type="transmembrane region" description="Helical" evidence="2">
    <location>
        <begin position="36"/>
        <end position="56"/>
    </location>
</feature>
<evidence type="ECO:0000256" key="1">
    <source>
        <dbReference type="SAM" id="MobiDB-lite"/>
    </source>
</evidence>
<dbReference type="InterPro" id="IPR015943">
    <property type="entry name" value="WD40/YVTN_repeat-like_dom_sf"/>
</dbReference>